<keyword evidence="5" id="KW-1185">Reference proteome</keyword>
<feature type="signal peptide" evidence="3">
    <location>
        <begin position="1"/>
        <end position="19"/>
    </location>
</feature>
<keyword evidence="4" id="KW-0675">Receptor</keyword>
<feature type="region of interest" description="Disordered" evidence="2">
    <location>
        <begin position="24"/>
        <end position="50"/>
    </location>
</feature>
<evidence type="ECO:0000313" key="5">
    <source>
        <dbReference type="Proteomes" id="UP001519343"/>
    </source>
</evidence>
<reference evidence="4 5" key="1">
    <citation type="submission" date="2021-03" db="EMBL/GenBank/DDBJ databases">
        <title>Genomic Encyclopedia of Type Strains, Phase IV (KMG-IV): sequencing the most valuable type-strain genomes for metagenomic binning, comparative biology and taxonomic classification.</title>
        <authorList>
            <person name="Goeker M."/>
        </authorList>
    </citation>
    <scope>NUCLEOTIDE SEQUENCE [LARGE SCALE GENOMIC DNA]</scope>
    <source>
        <strain evidence="4 5">DSM 24738</strain>
    </source>
</reference>
<evidence type="ECO:0000313" key="4">
    <source>
        <dbReference type="EMBL" id="MBP1931926.1"/>
    </source>
</evidence>
<keyword evidence="3" id="KW-0732">Signal</keyword>
<dbReference type="CDD" id="cd07012">
    <property type="entry name" value="PBP2_Bug_TTT"/>
    <property type="match status" value="1"/>
</dbReference>
<dbReference type="InterPro" id="IPR005064">
    <property type="entry name" value="BUG"/>
</dbReference>
<dbReference type="SUPFAM" id="SSF53850">
    <property type="entry name" value="Periplasmic binding protein-like II"/>
    <property type="match status" value="1"/>
</dbReference>
<sequence>MKKFTSMLFSSLLAVSLIATGCSQQPQPTATPSGNGENQQKETPVDKPVDYPKKPIQLVIPFAPGGDTDLNARVLAKHLEKELGQPVVVSNVTGAGGSVATQKVKDSKADGYTVLFHHNTMLLNNVLGVSPLSFKDFESAGIAMMDLTNTYTVSSKSKYHTLQDFIDEAKKRPNELNVASAIANFSQLTFLAFQKETGTEFNIIDVGGGNDQKTALLADRVDLIYGTYSLVKPHVDSGEFRVLGFMSEERNPELPDIPTFKEQGVNLVYDKFFFLSFPKDTPKEIIGKFSQAMEKVSNSKEYQDDLKKLYVTPKYMPPADAVTYLENVQKEYEKFKTDMEKPVEKVNP</sequence>
<dbReference type="Pfam" id="PF03401">
    <property type="entry name" value="TctC"/>
    <property type="match status" value="1"/>
</dbReference>
<comment type="caution">
    <text evidence="4">The sequence shown here is derived from an EMBL/GenBank/DDBJ whole genome shotgun (WGS) entry which is preliminary data.</text>
</comment>
<dbReference type="PANTHER" id="PTHR42928">
    <property type="entry name" value="TRICARBOXYLATE-BINDING PROTEIN"/>
    <property type="match status" value="1"/>
</dbReference>
<proteinExistence type="inferred from homology"/>
<dbReference type="PIRSF" id="PIRSF017082">
    <property type="entry name" value="YflP"/>
    <property type="match status" value="1"/>
</dbReference>
<dbReference type="Proteomes" id="UP001519343">
    <property type="component" value="Unassembled WGS sequence"/>
</dbReference>
<protein>
    <submittedName>
        <fullName evidence="4">Tripartite-type tricarboxylate transporter receptor subunit TctC</fullName>
    </submittedName>
</protein>
<accession>A0ABS4GNV9</accession>
<feature type="chain" id="PRO_5045677975" evidence="3">
    <location>
        <begin position="20"/>
        <end position="348"/>
    </location>
</feature>
<gene>
    <name evidence="4" type="ORF">J2Z37_001927</name>
</gene>
<evidence type="ECO:0000256" key="1">
    <source>
        <dbReference type="ARBA" id="ARBA00006987"/>
    </source>
</evidence>
<evidence type="ECO:0000256" key="3">
    <source>
        <dbReference type="SAM" id="SignalP"/>
    </source>
</evidence>
<feature type="compositionally biased region" description="Polar residues" evidence="2">
    <location>
        <begin position="24"/>
        <end position="38"/>
    </location>
</feature>
<dbReference type="PANTHER" id="PTHR42928:SF5">
    <property type="entry name" value="BLR1237 PROTEIN"/>
    <property type="match status" value="1"/>
</dbReference>
<dbReference type="Gene3D" id="3.40.190.150">
    <property type="entry name" value="Bordetella uptake gene, domain 1"/>
    <property type="match status" value="1"/>
</dbReference>
<dbReference type="EMBL" id="JAGGKT010000004">
    <property type="protein sequence ID" value="MBP1931926.1"/>
    <property type="molecule type" value="Genomic_DNA"/>
</dbReference>
<dbReference type="Gene3D" id="3.40.190.10">
    <property type="entry name" value="Periplasmic binding protein-like II"/>
    <property type="match status" value="1"/>
</dbReference>
<feature type="compositionally biased region" description="Basic and acidic residues" evidence="2">
    <location>
        <begin position="39"/>
        <end position="50"/>
    </location>
</feature>
<evidence type="ECO:0000256" key="2">
    <source>
        <dbReference type="SAM" id="MobiDB-lite"/>
    </source>
</evidence>
<organism evidence="4 5">
    <name type="scientific">Ammoniphilus resinae</name>
    <dbReference type="NCBI Taxonomy" id="861532"/>
    <lineage>
        <taxon>Bacteria</taxon>
        <taxon>Bacillati</taxon>
        <taxon>Bacillota</taxon>
        <taxon>Bacilli</taxon>
        <taxon>Bacillales</taxon>
        <taxon>Paenibacillaceae</taxon>
        <taxon>Aneurinibacillus group</taxon>
        <taxon>Ammoniphilus</taxon>
    </lineage>
</organism>
<dbReference type="InterPro" id="IPR042100">
    <property type="entry name" value="Bug_dom1"/>
</dbReference>
<comment type="similarity">
    <text evidence="1">Belongs to the UPF0065 (bug) family.</text>
</comment>
<name>A0ABS4GNV9_9BACL</name>
<dbReference type="PROSITE" id="PS51257">
    <property type="entry name" value="PROKAR_LIPOPROTEIN"/>
    <property type="match status" value="1"/>
</dbReference>
<dbReference type="RefSeq" id="WP_209809997.1">
    <property type="nucleotide sequence ID" value="NZ_JAGGKT010000004.1"/>
</dbReference>